<gene>
    <name evidence="2" type="ORF">FJV41_11985</name>
</gene>
<sequence>MRKNLTVAVLSLLVGAGTAVALLHREAQAHQSRVEAMKLEPPRTGAVLPKIMCIGLEDLGPPPEQSPYNQRRFIELTTSTVKRLWGDLKSVGP</sequence>
<dbReference type="AlphaFoldDB" id="A0A540X373"/>
<dbReference type="RefSeq" id="WP_141642590.1">
    <property type="nucleotide sequence ID" value="NZ_VIFM01000037.1"/>
</dbReference>
<keyword evidence="1" id="KW-0732">Signal</keyword>
<organism evidence="2 3">
    <name type="scientific">Myxococcus llanfairpwllgwyngyllgogerychwyrndrobwllllantysiliogogogochensis</name>
    <dbReference type="NCBI Taxonomy" id="2590453"/>
    <lineage>
        <taxon>Bacteria</taxon>
        <taxon>Pseudomonadati</taxon>
        <taxon>Myxococcota</taxon>
        <taxon>Myxococcia</taxon>
        <taxon>Myxococcales</taxon>
        <taxon>Cystobacterineae</taxon>
        <taxon>Myxococcaceae</taxon>
        <taxon>Myxococcus</taxon>
    </lineage>
</organism>
<reference evidence="2 3" key="1">
    <citation type="submission" date="2019-06" db="EMBL/GenBank/DDBJ databases">
        <authorList>
            <person name="Livingstone P."/>
            <person name="Whitworth D."/>
        </authorList>
    </citation>
    <scope>NUCLEOTIDE SEQUENCE [LARGE SCALE GENOMIC DNA]</scope>
    <source>
        <strain evidence="2 3">AM401</strain>
    </source>
</reference>
<keyword evidence="3" id="KW-1185">Reference proteome</keyword>
<comment type="caution">
    <text evidence="2">The sequence shown here is derived from an EMBL/GenBank/DDBJ whole genome shotgun (WGS) entry which is preliminary data.</text>
</comment>
<dbReference type="EMBL" id="VIFM01000037">
    <property type="protein sequence ID" value="TQF15707.1"/>
    <property type="molecule type" value="Genomic_DNA"/>
</dbReference>
<accession>A0A540X373</accession>
<protein>
    <submittedName>
        <fullName evidence="2">Uncharacterized protein</fullName>
    </submittedName>
</protein>
<evidence type="ECO:0000313" key="2">
    <source>
        <dbReference type="EMBL" id="TQF15707.1"/>
    </source>
</evidence>
<dbReference type="Proteomes" id="UP000315369">
    <property type="component" value="Unassembled WGS sequence"/>
</dbReference>
<name>A0A540X373_9BACT</name>
<feature type="chain" id="PRO_5022199858" evidence="1">
    <location>
        <begin position="22"/>
        <end position="93"/>
    </location>
</feature>
<evidence type="ECO:0000256" key="1">
    <source>
        <dbReference type="SAM" id="SignalP"/>
    </source>
</evidence>
<evidence type="ECO:0000313" key="3">
    <source>
        <dbReference type="Proteomes" id="UP000315369"/>
    </source>
</evidence>
<feature type="signal peptide" evidence="1">
    <location>
        <begin position="1"/>
        <end position="21"/>
    </location>
</feature>
<proteinExistence type="predicted"/>